<protein>
    <recommendedName>
        <fullName evidence="2">NfeD integral membrane domain-containing protein</fullName>
    </recommendedName>
</protein>
<dbReference type="EMBL" id="CP147251">
    <property type="protein sequence ID" value="WYJ76128.1"/>
    <property type="molecule type" value="Genomic_DNA"/>
</dbReference>
<gene>
    <name evidence="3" type="ORF">DOK78_000745</name>
</gene>
<keyword evidence="1" id="KW-0812">Transmembrane</keyword>
<dbReference type="InterPro" id="IPR056739">
    <property type="entry name" value="NfeD_membrane"/>
</dbReference>
<accession>A0ABZ2SKV7</accession>
<evidence type="ECO:0000313" key="4">
    <source>
        <dbReference type="Proteomes" id="UP000664701"/>
    </source>
</evidence>
<dbReference type="PANTHER" id="PTHR33507:SF3">
    <property type="entry name" value="INNER MEMBRANE PROTEIN YBBJ"/>
    <property type="match status" value="1"/>
</dbReference>
<dbReference type="RefSeq" id="WP_207942188.1">
    <property type="nucleotide sequence ID" value="NZ_CP147251.1"/>
</dbReference>
<dbReference type="PANTHER" id="PTHR33507">
    <property type="entry name" value="INNER MEMBRANE PROTEIN YBBJ"/>
    <property type="match status" value="1"/>
</dbReference>
<feature type="transmembrane region" description="Helical" evidence="1">
    <location>
        <begin position="67"/>
        <end position="86"/>
    </location>
</feature>
<name>A0ABZ2SKV7_9ENTE</name>
<keyword evidence="1" id="KW-0472">Membrane</keyword>
<sequence>MEGLLLAIGFLGIVCALLTRWTKTGTLVTLVSFYFYFDVVGIENWVPLILFTLGLLLIVFEILIPGFGFVGLLGTALVIGGLYYTIGDIFQTIRDLSMSVVISTAVIVYLVRRGYSLTGINKLVLNTNLQTQNEEKAEENKIVLQPGLVGVAQTPLRPSGKATFGGADSPTYDVLSTEGLISINSPIVIEKIQGTKILVRSYKQKGDE</sequence>
<keyword evidence="4" id="KW-1185">Reference proteome</keyword>
<evidence type="ECO:0000259" key="2">
    <source>
        <dbReference type="Pfam" id="PF24961"/>
    </source>
</evidence>
<dbReference type="Pfam" id="PF24961">
    <property type="entry name" value="NfeD_membrane"/>
    <property type="match status" value="1"/>
</dbReference>
<reference evidence="3 4" key="1">
    <citation type="submission" date="2024-03" db="EMBL/GenBank/DDBJ databases">
        <title>The Genome Sequence of Enterococcus sp. DIV2402.</title>
        <authorList>
            <consortium name="The Broad Institute Genomics Platform"/>
            <consortium name="The Broad Institute Microbial Omics Core"/>
            <consortium name="The Broad Institute Genomic Center for Infectious Diseases"/>
            <person name="Earl A."/>
            <person name="Manson A."/>
            <person name="Gilmore M."/>
            <person name="Schwartman J."/>
            <person name="Shea T."/>
            <person name="Abouelleil A."/>
            <person name="Cao P."/>
            <person name="Chapman S."/>
            <person name="Cusick C."/>
            <person name="Young S."/>
            <person name="Neafsey D."/>
            <person name="Nusbaum C."/>
            <person name="Birren B."/>
        </authorList>
    </citation>
    <scope>NUCLEOTIDE SEQUENCE [LARGE SCALE GENOMIC DNA]</scope>
    <source>
        <strain evidence="3 4">DIV2402</strain>
    </source>
</reference>
<evidence type="ECO:0000313" key="3">
    <source>
        <dbReference type="EMBL" id="WYJ76128.1"/>
    </source>
</evidence>
<proteinExistence type="predicted"/>
<dbReference type="InterPro" id="IPR052165">
    <property type="entry name" value="Membrane_assoc_protease"/>
</dbReference>
<keyword evidence="1" id="KW-1133">Transmembrane helix</keyword>
<dbReference type="Proteomes" id="UP000664701">
    <property type="component" value="Chromosome"/>
</dbReference>
<organism evidence="3 4">
    <name type="scientific">Candidatus Enterococcus lowellii</name>
    <dbReference type="NCBI Taxonomy" id="2230877"/>
    <lineage>
        <taxon>Bacteria</taxon>
        <taxon>Bacillati</taxon>
        <taxon>Bacillota</taxon>
        <taxon>Bacilli</taxon>
        <taxon>Lactobacillales</taxon>
        <taxon>Enterococcaceae</taxon>
        <taxon>Enterococcus</taxon>
    </lineage>
</organism>
<feature type="domain" description="NfeD integral membrane" evidence="2">
    <location>
        <begin position="3"/>
        <end position="110"/>
    </location>
</feature>
<evidence type="ECO:0000256" key="1">
    <source>
        <dbReference type="SAM" id="Phobius"/>
    </source>
</evidence>